<feature type="region of interest" description="Disordered" evidence="12">
    <location>
        <begin position="1236"/>
        <end position="1255"/>
    </location>
</feature>
<keyword evidence="4 14" id="KW-0732">Signal</keyword>
<dbReference type="PANTHER" id="PTHR19134:SF560">
    <property type="entry name" value="PROTEIN-TYROSINE-PHOSPHATASE"/>
    <property type="match status" value="1"/>
</dbReference>
<dbReference type="PROSITE" id="PS00022">
    <property type="entry name" value="EGF_1"/>
    <property type="match status" value="2"/>
</dbReference>
<dbReference type="InterPro" id="IPR003961">
    <property type="entry name" value="FN3_dom"/>
</dbReference>
<evidence type="ECO:0000256" key="2">
    <source>
        <dbReference type="ARBA" id="ARBA00013064"/>
    </source>
</evidence>
<dbReference type="InterPro" id="IPR000742">
    <property type="entry name" value="EGF"/>
</dbReference>
<dbReference type="Gene3D" id="2.60.40.10">
    <property type="entry name" value="Immunoglobulins"/>
    <property type="match status" value="4"/>
</dbReference>
<feature type="disulfide bond" evidence="11">
    <location>
        <begin position="411"/>
        <end position="420"/>
    </location>
</feature>
<dbReference type="PROSITE" id="PS00383">
    <property type="entry name" value="TYR_PHOSPHATASE_1"/>
    <property type="match status" value="2"/>
</dbReference>
<keyword evidence="9 11" id="KW-1015">Disulfide bond</keyword>
<feature type="compositionally biased region" description="Basic and acidic residues" evidence="12">
    <location>
        <begin position="41"/>
        <end position="62"/>
    </location>
</feature>
<keyword evidence="11" id="KW-0245">EGF-like domain</keyword>
<evidence type="ECO:0000256" key="12">
    <source>
        <dbReference type="SAM" id="MobiDB-lite"/>
    </source>
</evidence>
<evidence type="ECO:0000256" key="13">
    <source>
        <dbReference type="SAM" id="Phobius"/>
    </source>
</evidence>
<dbReference type="InterPro" id="IPR036179">
    <property type="entry name" value="Ig-like_dom_sf"/>
</dbReference>
<feature type="chain" id="PRO_5034442608" description="protein-tyrosine-phosphatase" evidence="14">
    <location>
        <begin position="28"/>
        <end position="1492"/>
    </location>
</feature>
<evidence type="ECO:0000256" key="5">
    <source>
        <dbReference type="ARBA" id="ARBA00022801"/>
    </source>
</evidence>
<comment type="caution">
    <text evidence="11">Lacks conserved residue(s) required for the propagation of feature annotation.</text>
</comment>
<evidence type="ECO:0000256" key="1">
    <source>
        <dbReference type="ARBA" id="ARBA00004167"/>
    </source>
</evidence>
<dbReference type="Pfam" id="PF22633">
    <property type="entry name" value="F5_F8_type_C_2"/>
    <property type="match status" value="1"/>
</dbReference>
<dbReference type="OrthoDB" id="6058203at2759"/>
<feature type="domain" description="Fibronectin type-III" evidence="19">
    <location>
        <begin position="522"/>
        <end position="621"/>
    </location>
</feature>
<keyword evidence="20" id="KW-1185">Reference proteome</keyword>
<keyword evidence="3" id="KW-0479">Metal-binding</keyword>
<dbReference type="SMART" id="SM00607">
    <property type="entry name" value="FTP"/>
    <property type="match status" value="1"/>
</dbReference>
<dbReference type="FunFam" id="2.170.300.10:FF:000003">
    <property type="entry name" value="tyrosine-protein kinase receptor Tie-1 isoform X1"/>
    <property type="match status" value="1"/>
</dbReference>
<dbReference type="Pfam" id="PF00102">
    <property type="entry name" value="Y_phosphatase"/>
    <property type="match status" value="2"/>
</dbReference>
<dbReference type="InterPro" id="IPR050348">
    <property type="entry name" value="Protein-Tyr_Phosphatase"/>
</dbReference>
<dbReference type="SUPFAM" id="SSF52799">
    <property type="entry name" value="(Phosphotyrosine protein) phosphatases II"/>
    <property type="match status" value="2"/>
</dbReference>
<dbReference type="SMART" id="SM00060">
    <property type="entry name" value="FN3"/>
    <property type="match status" value="3"/>
</dbReference>
<keyword evidence="7" id="KW-0904">Protein phosphatase</keyword>
<dbReference type="InterPro" id="IPR036116">
    <property type="entry name" value="FN3_sf"/>
</dbReference>
<evidence type="ECO:0000259" key="17">
    <source>
        <dbReference type="PROSITE" id="PS50056"/>
    </source>
</evidence>
<feature type="domain" description="Fibronectin type-III" evidence="19">
    <location>
        <begin position="721"/>
        <end position="811"/>
    </location>
</feature>
<feature type="transmembrane region" description="Helical" evidence="13">
    <location>
        <begin position="819"/>
        <end position="841"/>
    </location>
</feature>
<keyword evidence="6" id="KW-0106">Calcium</keyword>
<evidence type="ECO:0000259" key="19">
    <source>
        <dbReference type="PROSITE" id="PS50853"/>
    </source>
</evidence>
<dbReference type="PROSITE" id="PS50026">
    <property type="entry name" value="EGF_3"/>
    <property type="match status" value="1"/>
</dbReference>
<feature type="domain" description="Ig-like" evidence="18">
    <location>
        <begin position="288"/>
        <end position="358"/>
    </location>
</feature>
<dbReference type="KEGG" id="aplc:110985215"/>
<protein>
    <recommendedName>
        <fullName evidence="2">protein-tyrosine-phosphatase</fullName>
        <ecNumber evidence="2">3.1.3.48</ecNumber>
    </recommendedName>
</protein>
<dbReference type="SMART" id="SM00409">
    <property type="entry name" value="IG"/>
    <property type="match status" value="1"/>
</dbReference>
<feature type="domain" description="Tyrosine-protein phosphatase" evidence="16">
    <location>
        <begin position="1222"/>
        <end position="1479"/>
    </location>
</feature>
<evidence type="ECO:0000256" key="7">
    <source>
        <dbReference type="ARBA" id="ARBA00022912"/>
    </source>
</evidence>
<dbReference type="GO" id="GO:0004725">
    <property type="term" value="F:protein tyrosine phosphatase activity"/>
    <property type="evidence" value="ECO:0007669"/>
    <property type="project" value="UniProtKB-EC"/>
</dbReference>
<feature type="domain" description="Tyrosine specific protein phosphatases" evidence="17">
    <location>
        <begin position="1112"/>
        <end position="1181"/>
    </location>
</feature>
<feature type="region of interest" description="Disordered" evidence="12">
    <location>
        <begin position="35"/>
        <end position="62"/>
    </location>
</feature>
<dbReference type="InterPro" id="IPR016130">
    <property type="entry name" value="Tyr_Pase_AS"/>
</dbReference>
<dbReference type="InterPro" id="IPR003595">
    <property type="entry name" value="Tyr_Pase_cat"/>
</dbReference>
<dbReference type="FunFam" id="3.90.190.10:FF:000062">
    <property type="entry name" value="Receptor-type tyrosine-protein phosphatase kappa"/>
    <property type="match status" value="1"/>
</dbReference>
<feature type="domain" description="Tyrosine specific protein phosphatases" evidence="17">
    <location>
        <begin position="1400"/>
        <end position="1473"/>
    </location>
</feature>
<dbReference type="InterPro" id="IPR008979">
    <property type="entry name" value="Galactose-bd-like_sf"/>
</dbReference>
<feature type="domain" description="EGF-like" evidence="15">
    <location>
        <begin position="390"/>
        <end position="421"/>
    </location>
</feature>
<dbReference type="Gene3D" id="2.170.300.10">
    <property type="entry name" value="Tie2 ligand-binding domain superfamily"/>
    <property type="match status" value="1"/>
</dbReference>
<evidence type="ECO:0000256" key="3">
    <source>
        <dbReference type="ARBA" id="ARBA00022723"/>
    </source>
</evidence>
<evidence type="ECO:0000259" key="15">
    <source>
        <dbReference type="PROSITE" id="PS50026"/>
    </source>
</evidence>
<gene>
    <name evidence="21" type="primary">LOC110985215</name>
</gene>
<feature type="signal peptide" evidence="14">
    <location>
        <begin position="1"/>
        <end position="27"/>
    </location>
</feature>
<dbReference type="GO" id="GO:0046872">
    <property type="term" value="F:metal ion binding"/>
    <property type="evidence" value="ECO:0007669"/>
    <property type="project" value="UniProtKB-KW"/>
</dbReference>
<dbReference type="CDD" id="cd00063">
    <property type="entry name" value="FN3"/>
    <property type="match status" value="3"/>
</dbReference>
<keyword evidence="8 13" id="KW-0472">Membrane</keyword>
<evidence type="ECO:0000256" key="10">
    <source>
        <dbReference type="ARBA" id="ARBA00051722"/>
    </source>
</evidence>
<evidence type="ECO:0000256" key="8">
    <source>
        <dbReference type="ARBA" id="ARBA00023136"/>
    </source>
</evidence>
<reference evidence="21" key="1">
    <citation type="submission" date="2025-08" db="UniProtKB">
        <authorList>
            <consortium name="RefSeq"/>
        </authorList>
    </citation>
    <scope>IDENTIFICATION</scope>
</reference>
<dbReference type="PROSITE" id="PS50055">
    <property type="entry name" value="TYR_PHOSPHATASE_PTP"/>
    <property type="match status" value="2"/>
</dbReference>
<dbReference type="FunFam" id="3.90.190.10:FF:000102">
    <property type="entry name" value="Receptor-type tyrosine-protein phosphatase"/>
    <property type="match status" value="1"/>
</dbReference>
<evidence type="ECO:0000256" key="11">
    <source>
        <dbReference type="PROSITE-ProRule" id="PRU00076"/>
    </source>
</evidence>
<dbReference type="SMART" id="SM00194">
    <property type="entry name" value="PTPc"/>
    <property type="match status" value="2"/>
</dbReference>
<dbReference type="Pfam" id="PF00041">
    <property type="entry name" value="fn3"/>
    <property type="match status" value="3"/>
</dbReference>
<dbReference type="CDD" id="cd00055">
    <property type="entry name" value="EGF_Lam"/>
    <property type="match status" value="1"/>
</dbReference>
<evidence type="ECO:0000313" key="20">
    <source>
        <dbReference type="Proteomes" id="UP000694845"/>
    </source>
</evidence>
<dbReference type="Proteomes" id="UP000694845">
    <property type="component" value="Unplaced"/>
</dbReference>
<name>A0A8B7ZEW3_ACAPL</name>
<evidence type="ECO:0000256" key="4">
    <source>
        <dbReference type="ARBA" id="ARBA00022729"/>
    </source>
</evidence>
<dbReference type="PRINTS" id="PR00700">
    <property type="entry name" value="PRTYPHPHTASE"/>
</dbReference>
<dbReference type="Gene3D" id="2.60.120.260">
    <property type="entry name" value="Galactose-binding domain-like"/>
    <property type="match status" value="1"/>
</dbReference>
<dbReference type="PROSITE" id="PS01186">
    <property type="entry name" value="EGF_2"/>
    <property type="match status" value="1"/>
</dbReference>
<dbReference type="InterPro" id="IPR000242">
    <property type="entry name" value="PTP_cat"/>
</dbReference>
<keyword evidence="13" id="KW-0812">Transmembrane</keyword>
<dbReference type="SMART" id="SM00408">
    <property type="entry name" value="IGc2"/>
    <property type="match status" value="1"/>
</dbReference>
<dbReference type="GO" id="GO:0030154">
    <property type="term" value="P:cell differentiation"/>
    <property type="evidence" value="ECO:0007669"/>
    <property type="project" value="UniProtKB-ARBA"/>
</dbReference>
<sequence length="1492" mass="166721">MASMLHGHCSGVLLPMLLVFLLNGAVCLDLHGKNANQSSTGDDKSGPCKAIDGDKSTSTHTAITEDDKRDPWWRLDLLDVYCLKKITILNRNDSRCSDMPQHDCARRLIGAVVSAGLSPNRNSNREIGTVTDEQATSQTPSIDFIANPAVTARYVRVDLPGRNRILHMREVYVEEFTDEDGADEAVDFTLVTSPTLLGSTGNNNATIGAYKSPRDITAAVSFGRQLMIGGANNGLPSSSKELQSNQLGCQLRQIQLPEVGGLDRTGVFYCEATKPGKSATRIQTIILPTDESSVYVRPLQRTKTVNIGDSVRLEMRKVNSPNTDYRWQHNGSDVTLWDKQLSVTIPHVAVTDAGVYSCFPSGHEGQRLHGIMRLVVRECSAEKWGSLSCLNICRRCYNGGVCDANTGTCVCAPGFSGEHCEQVHGRNVFGQNAGHRCSNSGDQHDSACRGRLFCLSDPYGCSCAAGFTGLDCMRGCPDGTYGADCKQTCHCAPGKTCSKDTGECINHECAGQYFGNNCQCSEVEPFSGEVISTLVKKRSLRFSWSEPICVSKQGGSITGYKYRLSAVISGSQTELNHQISAKSALIEDLIPYIEYNFQVAAETSYGTGRYSSGLIVRTKEAKPTVPQNVTIESITEDSITLAWLEPDPPHGNITAYNVAWRHVGETQEEKYVNTTVTHHRMSGLQLSEKYSVKVRAKTKVGLGDWSENISATVVGVPGPLRNLRWTNRTKETVTLDWDPPSQPKGPISGYVVKFRATEKEDFIKRETESAPFVETNLEPGTKYEFNIFAKNWWYTGTPSILEVYTISAKETRQNNSTGLAVGMVFLVLALVTTVLVAIIIFRRKANQPQRTSDGRRSLMFPTDRPHELKVDEPVMATSSNAYCDSEGGSSPPTPLGSPKLAPKPSQKQVFKQPPPVCSEALADYTKMKESMKESGFEADYKTIPDGQLHPWTVARKPENKHKNRFANVIAYDHSRVVLTPMEGDPHSDYINACYVDGYKEADKYIASQGPNKGSLNDIWRMVWQLNVDKIVMLTNPVENGKVKCLQYWPNTGSCTYADISVVIVDERVFLDHTIRLLKITQHDSDEDCRVVKQFHYTTWPDMKPPEYPAPLLNFIRVVNSEQNEGRILIHCSAGVGRTGTYICLDSMLQQMNQEGQVDVLGFIYRMRQKRIMMVQTPEQYQFIFDALLAASLTGETTYKIVDFRRQLTAMKKVQGRSKETGIEKQFQALGKLRLGRRNERSRSGHLPENATRNRFPDFIPTDRSRPFLVTTSREDDNNYINATFLPGYRKKCRYITTQMPMPSTAADIWRLMYDQKATCIVMLNPLDEDDESICRYWPEDGPFELGPLVVELLQTKQYKGVIGRTFSLRHVRAKAEPARTVCQFQCQDWPADEEVPSSRQGILTLMDLTQQWHEEKSPIVVHCMNGFGRSAVYCALMSAMEQFQEEKVVDVFQAVLRLRAVNSSMMYSMDHYAMCYDILQVNLDSSTVYENL</sequence>
<dbReference type="InterPro" id="IPR003599">
    <property type="entry name" value="Ig_sub"/>
</dbReference>
<organism evidence="20 21">
    <name type="scientific">Acanthaster planci</name>
    <name type="common">Crown-of-thorns starfish</name>
    <dbReference type="NCBI Taxonomy" id="133434"/>
    <lineage>
        <taxon>Eukaryota</taxon>
        <taxon>Metazoa</taxon>
        <taxon>Echinodermata</taxon>
        <taxon>Eleutherozoa</taxon>
        <taxon>Asterozoa</taxon>
        <taxon>Asteroidea</taxon>
        <taxon>Valvatacea</taxon>
        <taxon>Valvatida</taxon>
        <taxon>Acanthasteridae</taxon>
        <taxon>Acanthaster</taxon>
    </lineage>
</organism>
<keyword evidence="13" id="KW-1133">Transmembrane helix</keyword>
<dbReference type="PROSITE" id="PS50853">
    <property type="entry name" value="FN3"/>
    <property type="match status" value="3"/>
</dbReference>
<comment type="subcellular location">
    <subcellularLocation>
        <location evidence="1">Membrane</location>
        <topology evidence="1">Single-pass membrane protein</topology>
    </subcellularLocation>
</comment>
<dbReference type="InterPro" id="IPR003598">
    <property type="entry name" value="Ig_sub2"/>
</dbReference>
<dbReference type="InterPro" id="IPR013783">
    <property type="entry name" value="Ig-like_fold"/>
</dbReference>
<dbReference type="SMART" id="SM00181">
    <property type="entry name" value="EGF"/>
    <property type="match status" value="2"/>
</dbReference>
<dbReference type="EC" id="3.1.3.48" evidence="2"/>
<dbReference type="SUPFAM" id="SSF48726">
    <property type="entry name" value="Immunoglobulin"/>
    <property type="match status" value="1"/>
</dbReference>
<evidence type="ECO:0000256" key="9">
    <source>
        <dbReference type="ARBA" id="ARBA00023157"/>
    </source>
</evidence>
<accession>A0A8B7ZEW3</accession>
<dbReference type="Gene3D" id="3.90.190.10">
    <property type="entry name" value="Protein tyrosine phosphatase superfamily"/>
    <property type="match status" value="2"/>
</dbReference>
<keyword evidence="5" id="KW-0378">Hydrolase</keyword>
<dbReference type="GeneID" id="110985215"/>
<dbReference type="PANTHER" id="PTHR19134">
    <property type="entry name" value="RECEPTOR-TYPE TYROSINE-PROTEIN PHOSPHATASE"/>
    <property type="match status" value="1"/>
</dbReference>
<evidence type="ECO:0000256" key="6">
    <source>
        <dbReference type="ARBA" id="ARBA00022837"/>
    </source>
</evidence>
<dbReference type="InterPro" id="IPR007110">
    <property type="entry name" value="Ig-like_dom"/>
</dbReference>
<dbReference type="PROSITE" id="PS50056">
    <property type="entry name" value="TYR_PHOSPHATASE_2"/>
    <property type="match status" value="2"/>
</dbReference>
<dbReference type="SUPFAM" id="SSF49265">
    <property type="entry name" value="Fibronectin type III"/>
    <property type="match status" value="2"/>
</dbReference>
<feature type="domain" description="Tyrosine-protein phosphatase" evidence="16">
    <location>
        <begin position="936"/>
        <end position="1190"/>
    </location>
</feature>
<comment type="catalytic activity">
    <reaction evidence="10">
        <text>O-phospho-L-tyrosyl-[protein] + H2O = L-tyrosyl-[protein] + phosphate</text>
        <dbReference type="Rhea" id="RHEA:10684"/>
        <dbReference type="Rhea" id="RHEA-COMP:10136"/>
        <dbReference type="Rhea" id="RHEA-COMP:20101"/>
        <dbReference type="ChEBI" id="CHEBI:15377"/>
        <dbReference type="ChEBI" id="CHEBI:43474"/>
        <dbReference type="ChEBI" id="CHEBI:46858"/>
        <dbReference type="ChEBI" id="CHEBI:61978"/>
        <dbReference type="EC" id="3.1.3.48"/>
    </reaction>
</comment>
<proteinExistence type="predicted"/>
<feature type="domain" description="Fibronectin type-III" evidence="19">
    <location>
        <begin position="625"/>
        <end position="719"/>
    </location>
</feature>
<dbReference type="OMA" id="GCECANG"/>
<evidence type="ECO:0000259" key="18">
    <source>
        <dbReference type="PROSITE" id="PS50835"/>
    </source>
</evidence>
<dbReference type="InterPro" id="IPR000387">
    <property type="entry name" value="Tyr_Pase_dom"/>
</dbReference>
<dbReference type="GO" id="GO:0016020">
    <property type="term" value="C:membrane"/>
    <property type="evidence" value="ECO:0007669"/>
    <property type="project" value="UniProtKB-SubCell"/>
</dbReference>
<evidence type="ECO:0000256" key="14">
    <source>
        <dbReference type="SAM" id="SignalP"/>
    </source>
</evidence>
<dbReference type="SMART" id="SM00404">
    <property type="entry name" value="PTPc_motif"/>
    <property type="match status" value="2"/>
</dbReference>
<dbReference type="InterPro" id="IPR002049">
    <property type="entry name" value="LE_dom"/>
</dbReference>
<evidence type="ECO:0000313" key="21">
    <source>
        <dbReference type="RefSeq" id="XP_022101761.1"/>
    </source>
</evidence>
<dbReference type="RefSeq" id="XP_022101761.1">
    <property type="nucleotide sequence ID" value="XM_022246069.1"/>
</dbReference>
<evidence type="ECO:0000259" key="16">
    <source>
        <dbReference type="PROSITE" id="PS50055"/>
    </source>
</evidence>
<dbReference type="PROSITE" id="PS50835">
    <property type="entry name" value="IG_LIKE"/>
    <property type="match status" value="1"/>
</dbReference>
<dbReference type="InterPro" id="IPR006585">
    <property type="entry name" value="FTP1"/>
</dbReference>
<dbReference type="SUPFAM" id="SSF49785">
    <property type="entry name" value="Galactose-binding domain-like"/>
    <property type="match status" value="1"/>
</dbReference>
<feature type="region of interest" description="Disordered" evidence="12">
    <location>
        <begin position="879"/>
        <end position="912"/>
    </location>
</feature>
<dbReference type="InterPro" id="IPR029021">
    <property type="entry name" value="Prot-tyrosine_phosphatase-like"/>
</dbReference>